<gene>
    <name evidence="7" type="ORF">SCHCODRAFT_237407</name>
</gene>
<dbReference type="GeneID" id="9591823"/>
<evidence type="ECO:0000256" key="3">
    <source>
        <dbReference type="ARBA" id="ARBA00022989"/>
    </source>
</evidence>
<dbReference type="VEuPathDB" id="FungiDB:SCHCODRAFT_02638739"/>
<feature type="compositionally biased region" description="Polar residues" evidence="5">
    <location>
        <begin position="114"/>
        <end position="128"/>
    </location>
</feature>
<dbReference type="InParanoid" id="D8QFL8"/>
<reference evidence="7 8" key="1">
    <citation type="journal article" date="2010" name="Nat. Biotechnol.">
        <title>Genome sequence of the model mushroom Schizophyllum commune.</title>
        <authorList>
            <person name="Ohm R.A."/>
            <person name="de Jong J.F."/>
            <person name="Lugones L.G."/>
            <person name="Aerts A."/>
            <person name="Kothe E."/>
            <person name="Stajich J.E."/>
            <person name="de Vries R.P."/>
            <person name="Record E."/>
            <person name="Levasseur A."/>
            <person name="Baker S.E."/>
            <person name="Bartholomew K.A."/>
            <person name="Coutinho P.M."/>
            <person name="Erdmann S."/>
            <person name="Fowler T.J."/>
            <person name="Gathman A.C."/>
            <person name="Lombard V."/>
            <person name="Henrissat B."/>
            <person name="Knabe N."/>
            <person name="Kuees U."/>
            <person name="Lilly W.W."/>
            <person name="Lindquist E."/>
            <person name="Lucas S."/>
            <person name="Magnuson J.K."/>
            <person name="Piumi F."/>
            <person name="Raudaskoski M."/>
            <person name="Salamov A."/>
            <person name="Schmutz J."/>
            <person name="Schwarze F.W.M.R."/>
            <person name="vanKuyk P.A."/>
            <person name="Horton J.S."/>
            <person name="Grigoriev I.V."/>
            <person name="Woesten H.A.B."/>
        </authorList>
    </citation>
    <scope>NUCLEOTIDE SEQUENCE [LARGE SCALE GENOMIC DNA]</scope>
    <source>
        <strain evidence="8">H4-8 / FGSC 9210</strain>
    </source>
</reference>
<dbReference type="OMA" id="REDSKFQ"/>
<evidence type="ECO:0000313" key="8">
    <source>
        <dbReference type="Proteomes" id="UP000007431"/>
    </source>
</evidence>
<dbReference type="STRING" id="578458.D8QFL8"/>
<dbReference type="AlphaFoldDB" id="D8QFL8"/>
<dbReference type="HOGENOM" id="CLU_1321577_0_0_1"/>
<dbReference type="KEGG" id="scm:SCHCO_02638739"/>
<evidence type="ECO:0000256" key="4">
    <source>
        <dbReference type="ARBA" id="ARBA00023136"/>
    </source>
</evidence>
<dbReference type="PANTHER" id="PTHR15549">
    <property type="entry name" value="PAIRED IMMUNOGLOBULIN-LIKE TYPE 2 RECEPTOR"/>
    <property type="match status" value="1"/>
</dbReference>
<sequence>MTFTDTRTLRAAALGALLALPKTASAQYYDPYRRRRTGLARGAIAGIAIACACLALFCFVLAFFLRRRRLRAFQASRINHVEARPVAFQPPASQWNYQGPPPSQPSYTGAYGTGQPNYPGQPSYNGSAPYQAEQPGYKAYEAPTSPPPPPPAYDTAAGAKDQTSFAPPPGSPPAGSSSQYAPPPGPPPAAHTTGKDDGSFIGGFRRPN</sequence>
<keyword evidence="3 6" id="KW-1133">Transmembrane helix</keyword>
<dbReference type="GO" id="GO:0016020">
    <property type="term" value="C:membrane"/>
    <property type="evidence" value="ECO:0007669"/>
    <property type="project" value="UniProtKB-SubCell"/>
</dbReference>
<dbReference type="OrthoDB" id="10542334at2759"/>
<evidence type="ECO:0000313" key="7">
    <source>
        <dbReference type="EMBL" id="EFI93149.1"/>
    </source>
</evidence>
<feature type="transmembrane region" description="Helical" evidence="6">
    <location>
        <begin position="42"/>
        <end position="65"/>
    </location>
</feature>
<dbReference type="RefSeq" id="XP_003028052.1">
    <property type="nucleotide sequence ID" value="XM_003028006.1"/>
</dbReference>
<feature type="region of interest" description="Disordered" evidence="5">
    <location>
        <begin position="91"/>
        <end position="208"/>
    </location>
</feature>
<evidence type="ECO:0000256" key="5">
    <source>
        <dbReference type="SAM" id="MobiDB-lite"/>
    </source>
</evidence>
<evidence type="ECO:0000256" key="1">
    <source>
        <dbReference type="ARBA" id="ARBA00004167"/>
    </source>
</evidence>
<comment type="subcellular location">
    <subcellularLocation>
        <location evidence="1">Membrane</location>
        <topology evidence="1">Single-pass membrane protein</topology>
    </subcellularLocation>
</comment>
<protein>
    <submittedName>
        <fullName evidence="7">Uncharacterized protein</fullName>
    </submittedName>
</protein>
<accession>D8QFL8</accession>
<name>D8QFL8_SCHCM</name>
<dbReference type="PANTHER" id="PTHR15549:SF26">
    <property type="entry name" value="AXIAL BUDDING PATTERN PROTEIN 2-RELATED"/>
    <property type="match status" value="1"/>
</dbReference>
<keyword evidence="2 6" id="KW-0812">Transmembrane</keyword>
<evidence type="ECO:0000256" key="6">
    <source>
        <dbReference type="SAM" id="Phobius"/>
    </source>
</evidence>
<keyword evidence="8" id="KW-1185">Reference proteome</keyword>
<evidence type="ECO:0000256" key="2">
    <source>
        <dbReference type="ARBA" id="ARBA00022692"/>
    </source>
</evidence>
<proteinExistence type="predicted"/>
<dbReference type="GO" id="GO:0071944">
    <property type="term" value="C:cell periphery"/>
    <property type="evidence" value="ECO:0007669"/>
    <property type="project" value="UniProtKB-ARBA"/>
</dbReference>
<dbReference type="EMBL" id="GL377311">
    <property type="protein sequence ID" value="EFI93149.1"/>
    <property type="molecule type" value="Genomic_DNA"/>
</dbReference>
<dbReference type="InterPro" id="IPR051694">
    <property type="entry name" value="Immunoregulatory_rcpt-like"/>
</dbReference>
<dbReference type="Proteomes" id="UP000007431">
    <property type="component" value="Unassembled WGS sequence"/>
</dbReference>
<keyword evidence="4 6" id="KW-0472">Membrane</keyword>
<organism evidence="8">
    <name type="scientific">Schizophyllum commune (strain H4-8 / FGSC 9210)</name>
    <name type="common">Split gill fungus</name>
    <dbReference type="NCBI Taxonomy" id="578458"/>
    <lineage>
        <taxon>Eukaryota</taxon>
        <taxon>Fungi</taxon>
        <taxon>Dikarya</taxon>
        <taxon>Basidiomycota</taxon>
        <taxon>Agaricomycotina</taxon>
        <taxon>Agaricomycetes</taxon>
        <taxon>Agaricomycetidae</taxon>
        <taxon>Agaricales</taxon>
        <taxon>Schizophyllaceae</taxon>
        <taxon>Schizophyllum</taxon>
    </lineage>
</organism>